<dbReference type="EMBL" id="EU962916">
    <property type="protein sequence ID" value="ACG35034.1"/>
    <property type="molecule type" value="mRNA"/>
</dbReference>
<dbReference type="AlphaFoldDB" id="B6TD51"/>
<sequence length="45" mass="5156">MNSEQEEAKEGDRTGSREREKGGVSNRWEGHDLSLWDHPCRAARS</sequence>
<proteinExistence type="evidence at transcript level"/>
<name>B6TD51_MAIZE</name>
<evidence type="ECO:0000256" key="1">
    <source>
        <dbReference type="SAM" id="MobiDB-lite"/>
    </source>
</evidence>
<organism evidence="2">
    <name type="scientific">Zea mays</name>
    <name type="common">Maize</name>
    <dbReference type="NCBI Taxonomy" id="4577"/>
    <lineage>
        <taxon>Eukaryota</taxon>
        <taxon>Viridiplantae</taxon>
        <taxon>Streptophyta</taxon>
        <taxon>Embryophyta</taxon>
        <taxon>Tracheophyta</taxon>
        <taxon>Spermatophyta</taxon>
        <taxon>Magnoliopsida</taxon>
        <taxon>Liliopsida</taxon>
        <taxon>Poales</taxon>
        <taxon>Poaceae</taxon>
        <taxon>PACMAD clade</taxon>
        <taxon>Panicoideae</taxon>
        <taxon>Andropogonodae</taxon>
        <taxon>Andropogoneae</taxon>
        <taxon>Tripsacinae</taxon>
        <taxon>Zea</taxon>
    </lineage>
</organism>
<evidence type="ECO:0000313" key="2">
    <source>
        <dbReference type="EMBL" id="ACG35034.1"/>
    </source>
</evidence>
<accession>B6TD51</accession>
<protein>
    <submittedName>
        <fullName evidence="2">Uncharacterized protein</fullName>
    </submittedName>
</protein>
<feature type="region of interest" description="Disordered" evidence="1">
    <location>
        <begin position="1"/>
        <end position="45"/>
    </location>
</feature>
<reference evidence="2" key="1">
    <citation type="journal article" date="2009" name="Plant Mol. Biol.">
        <title>Insights into corn genes derived from large-scale cDNA sequencing.</title>
        <authorList>
            <person name="Alexandrov N.N."/>
            <person name="Brover V.V."/>
            <person name="Freidin S."/>
            <person name="Troukhan M.E."/>
            <person name="Tatarinova T.V."/>
            <person name="Zhang H."/>
            <person name="Swaller T.J."/>
            <person name="Lu Y.P."/>
            <person name="Bouck J."/>
            <person name="Flavell R.B."/>
            <person name="Feldmann K.A."/>
        </authorList>
    </citation>
    <scope>NUCLEOTIDE SEQUENCE</scope>
</reference>